<evidence type="ECO:0000313" key="4">
    <source>
        <dbReference type="Proteomes" id="UP000007635"/>
    </source>
</evidence>
<evidence type="ECO:0000256" key="2">
    <source>
        <dbReference type="SAM" id="MobiDB-lite"/>
    </source>
</evidence>
<evidence type="ECO:0000256" key="1">
    <source>
        <dbReference type="ARBA" id="ARBA00022942"/>
    </source>
</evidence>
<proteinExistence type="predicted"/>
<reference evidence="3" key="2">
    <citation type="submission" date="2025-08" db="UniProtKB">
        <authorList>
            <consortium name="Ensembl"/>
        </authorList>
    </citation>
    <scope>IDENTIFICATION</scope>
</reference>
<dbReference type="GeneTree" id="ENSGT00550000074807"/>
<reference evidence="3" key="3">
    <citation type="submission" date="2025-09" db="UniProtKB">
        <authorList>
            <consortium name="Ensembl"/>
        </authorList>
    </citation>
    <scope>IDENTIFICATION</scope>
</reference>
<accession>A0AAQ4QGS8</accession>
<dbReference type="InterPro" id="IPR050115">
    <property type="entry name" value="Proteasome_alpha"/>
</dbReference>
<dbReference type="InterPro" id="IPR029055">
    <property type="entry name" value="Ntn_hydrolases_N"/>
</dbReference>
<evidence type="ECO:0008006" key="5">
    <source>
        <dbReference type="Google" id="ProtNLM"/>
    </source>
</evidence>
<keyword evidence="1" id="KW-0647">Proteasome</keyword>
<feature type="region of interest" description="Disordered" evidence="2">
    <location>
        <begin position="1"/>
        <end position="23"/>
    </location>
</feature>
<dbReference type="Proteomes" id="UP000007635">
    <property type="component" value="Chromosome I"/>
</dbReference>
<dbReference type="Gene3D" id="3.60.20.10">
    <property type="entry name" value="Glutamine Phosphoribosylpyrophosphate, subunit 1, domain 1"/>
    <property type="match status" value="1"/>
</dbReference>
<dbReference type="PANTHER" id="PTHR11599">
    <property type="entry name" value="PROTEASOME SUBUNIT ALPHA/BETA"/>
    <property type="match status" value="1"/>
</dbReference>
<dbReference type="Pfam" id="PF00227">
    <property type="entry name" value="Proteasome"/>
    <property type="match status" value="1"/>
</dbReference>
<dbReference type="InterPro" id="IPR001353">
    <property type="entry name" value="Proteasome_sua/b"/>
</dbReference>
<keyword evidence="4" id="KW-1185">Reference proteome</keyword>
<evidence type="ECO:0000313" key="3">
    <source>
        <dbReference type="Ensembl" id="ENSGACP00000049513.1"/>
    </source>
</evidence>
<dbReference type="Ensembl" id="ENSGACT00000045369.1">
    <property type="protein sequence ID" value="ENSGACP00000049513.1"/>
    <property type="gene ID" value="ENSGACG00000005807.2"/>
</dbReference>
<name>A0AAQ4QGS8_GASAC</name>
<protein>
    <recommendedName>
        <fullName evidence="5">Proteasome 20S subunit alpha 6</fullName>
    </recommendedName>
</protein>
<feature type="region of interest" description="Disordered" evidence="2">
    <location>
        <begin position="254"/>
        <end position="279"/>
    </location>
</feature>
<feature type="compositionally biased region" description="Basic and acidic residues" evidence="2">
    <location>
        <begin position="259"/>
        <end position="279"/>
    </location>
</feature>
<dbReference type="SUPFAM" id="SSF56235">
    <property type="entry name" value="N-terminal nucleophile aminohydrolases (Ntn hydrolases)"/>
    <property type="match status" value="1"/>
</dbReference>
<dbReference type="AlphaFoldDB" id="A0AAQ4QGS8"/>
<organism evidence="3 4">
    <name type="scientific">Gasterosteus aculeatus aculeatus</name>
    <name type="common">three-spined stickleback</name>
    <dbReference type="NCBI Taxonomy" id="481459"/>
    <lineage>
        <taxon>Eukaryota</taxon>
        <taxon>Metazoa</taxon>
        <taxon>Chordata</taxon>
        <taxon>Craniata</taxon>
        <taxon>Vertebrata</taxon>
        <taxon>Euteleostomi</taxon>
        <taxon>Actinopterygii</taxon>
        <taxon>Neopterygii</taxon>
        <taxon>Teleostei</taxon>
        <taxon>Neoteleostei</taxon>
        <taxon>Acanthomorphata</taxon>
        <taxon>Eupercaria</taxon>
        <taxon>Perciformes</taxon>
        <taxon>Cottioidei</taxon>
        <taxon>Gasterosteales</taxon>
        <taxon>Gasterosteidae</taxon>
        <taxon>Gasterosteus</taxon>
    </lineage>
</organism>
<dbReference type="GO" id="GO:0005839">
    <property type="term" value="C:proteasome core complex"/>
    <property type="evidence" value="ECO:0007669"/>
    <property type="project" value="InterPro"/>
</dbReference>
<reference evidence="3 4" key="1">
    <citation type="journal article" date="2021" name="G3 (Bethesda)">
        <title>Improved contiguity of the threespine stickleback genome using long-read sequencing.</title>
        <authorList>
            <person name="Nath S."/>
            <person name="Shaw D.E."/>
            <person name="White M.A."/>
        </authorList>
    </citation>
    <scope>NUCLEOTIDE SEQUENCE [LARGE SCALE GENOMIC DNA]</scope>
    <source>
        <strain evidence="3 4">Lake Benthic</strain>
    </source>
</reference>
<sequence>NVPRFEPRLRPTHHHLLPGGPPLPSRIRLQSHLAEWADICGGPGDGQRRGGHTKENTRQAAGLVHRDQHVQTHPSHWLRDDRARRYVSTPSWRTWRRSLWSTVTVSGGRLHDVYRTVTQIADLLLFSAGDSRSQVHRARAEAGEWKYKFGYDIMADMLCRRLAEISQVYTQNAEMRPLGCCMIMVAVDPQKGPVLFKCDPAGYYCGFRATAVGAKQAEANSYLEKKLKKKPELTPDRAVQMAITCLSSVTVPGLQGQRAGDRRGHQGETKVQDAVGGRD</sequence>
<dbReference type="GO" id="GO:0051603">
    <property type="term" value="P:proteolysis involved in protein catabolic process"/>
    <property type="evidence" value="ECO:0007669"/>
    <property type="project" value="InterPro"/>
</dbReference>